<dbReference type="Proteomes" id="UP001634394">
    <property type="component" value="Unassembled WGS sequence"/>
</dbReference>
<reference evidence="2 3" key="1">
    <citation type="submission" date="2024-11" db="EMBL/GenBank/DDBJ databases">
        <title>Chromosome-level genome assembly of the freshwater bivalve Anodonta woodiana.</title>
        <authorList>
            <person name="Chen X."/>
        </authorList>
    </citation>
    <scope>NUCLEOTIDE SEQUENCE [LARGE SCALE GENOMIC DNA]</scope>
    <source>
        <strain evidence="2">MN2024</strain>
        <tissue evidence="2">Gills</tissue>
    </source>
</reference>
<gene>
    <name evidence="2" type="ORF">ACJMK2_008743</name>
</gene>
<feature type="compositionally biased region" description="Polar residues" evidence="1">
    <location>
        <begin position="308"/>
        <end position="318"/>
    </location>
</feature>
<comment type="caution">
    <text evidence="2">The sequence shown here is derived from an EMBL/GenBank/DDBJ whole genome shotgun (WGS) entry which is preliminary data.</text>
</comment>
<keyword evidence="3" id="KW-1185">Reference proteome</keyword>
<evidence type="ECO:0000313" key="3">
    <source>
        <dbReference type="Proteomes" id="UP001634394"/>
    </source>
</evidence>
<organism evidence="2 3">
    <name type="scientific">Sinanodonta woodiana</name>
    <name type="common">Chinese pond mussel</name>
    <name type="synonym">Anodonta woodiana</name>
    <dbReference type="NCBI Taxonomy" id="1069815"/>
    <lineage>
        <taxon>Eukaryota</taxon>
        <taxon>Metazoa</taxon>
        <taxon>Spiralia</taxon>
        <taxon>Lophotrochozoa</taxon>
        <taxon>Mollusca</taxon>
        <taxon>Bivalvia</taxon>
        <taxon>Autobranchia</taxon>
        <taxon>Heteroconchia</taxon>
        <taxon>Palaeoheterodonta</taxon>
        <taxon>Unionida</taxon>
        <taxon>Unionoidea</taxon>
        <taxon>Unionidae</taxon>
        <taxon>Unioninae</taxon>
        <taxon>Sinanodonta</taxon>
    </lineage>
</organism>
<dbReference type="PANTHER" id="PTHR46601">
    <property type="entry name" value="ULP_PROTEASE DOMAIN-CONTAINING PROTEIN"/>
    <property type="match status" value="1"/>
</dbReference>
<sequence>MKPMLIAFANFSSRKTCLCTKHQNIALKIRCLRGYGMQTTKNPDMFITNFLMKMLYLLLMRSIRLKSKDFKQLIKNELSAFRDHVERVSTQYREMKRLRENFPDGHILVQMDLSENLVCSSVEEIQSAYWNMSMISLHTMVVYFPNNHSKKLQSIVAISDLINHNATAVHTILRKKHTIHYLSDSPTSQYRNRYIFQLIAYHEEEFSIKARLHFLESGHGKGPCDGLGGSVKRSADMAVRQAKCNIQDAADFYAWGLQSELAGRKRETPLSVTGTMKLHAVVPSRHATKSVYTRNVSGWELHALSVESNKTSEENMQMSDEHRRSEDQHKDHYSGNERQTIIPKENDFVAAIYDKNWYIGRWIREPVPYGKTKRLFKIPKEVTDRLEEGFVSLKDGL</sequence>
<feature type="compositionally biased region" description="Basic and acidic residues" evidence="1">
    <location>
        <begin position="319"/>
        <end position="335"/>
    </location>
</feature>
<name>A0ABD3VMS4_SINWO</name>
<protein>
    <submittedName>
        <fullName evidence="2">Uncharacterized protein</fullName>
    </submittedName>
</protein>
<proteinExistence type="predicted"/>
<dbReference type="PANTHER" id="PTHR46601:SF1">
    <property type="entry name" value="ADF-H DOMAIN-CONTAINING PROTEIN"/>
    <property type="match status" value="1"/>
</dbReference>
<dbReference type="AlphaFoldDB" id="A0ABD3VMS4"/>
<dbReference type="EMBL" id="JBJQND010000011">
    <property type="protein sequence ID" value="KAL3862797.1"/>
    <property type="molecule type" value="Genomic_DNA"/>
</dbReference>
<accession>A0ABD3VMS4</accession>
<evidence type="ECO:0000256" key="1">
    <source>
        <dbReference type="SAM" id="MobiDB-lite"/>
    </source>
</evidence>
<evidence type="ECO:0000313" key="2">
    <source>
        <dbReference type="EMBL" id="KAL3862797.1"/>
    </source>
</evidence>
<feature type="region of interest" description="Disordered" evidence="1">
    <location>
        <begin position="308"/>
        <end position="339"/>
    </location>
</feature>